<protein>
    <submittedName>
        <fullName evidence="2">Uncharacterized protein</fullName>
    </submittedName>
</protein>
<dbReference type="KEGG" id="fcy:FRACYDRAFT_267034"/>
<dbReference type="AlphaFoldDB" id="A0A1E7FV11"/>
<gene>
    <name evidence="2" type="ORF">FRACYDRAFT_267034</name>
</gene>
<feature type="transmembrane region" description="Helical" evidence="1">
    <location>
        <begin position="103"/>
        <end position="121"/>
    </location>
</feature>
<evidence type="ECO:0000313" key="2">
    <source>
        <dbReference type="EMBL" id="OEU21673.1"/>
    </source>
</evidence>
<keyword evidence="1" id="KW-0812">Transmembrane</keyword>
<keyword evidence="3" id="KW-1185">Reference proteome</keyword>
<dbReference type="EMBL" id="KV784353">
    <property type="protein sequence ID" value="OEU21673.1"/>
    <property type="molecule type" value="Genomic_DNA"/>
</dbReference>
<keyword evidence="1" id="KW-0472">Membrane</keyword>
<dbReference type="InParanoid" id="A0A1E7FV11"/>
<accession>A0A1E7FV11</accession>
<sequence>MTFIISNFNNAMLGSFVAAVITSLAAHIWSRGYHGCYCFMSRQWLPVYNQHRYGKMDIPPYRPESIVGIPAFFALAGGSLGFRGSFGLLVGDTTTGESAFQQMLVLTLTLVLGVYVGGTIIPTKAVLNAW</sequence>
<dbReference type="Proteomes" id="UP000095751">
    <property type="component" value="Unassembled WGS sequence"/>
</dbReference>
<evidence type="ECO:0000313" key="3">
    <source>
        <dbReference type="Proteomes" id="UP000095751"/>
    </source>
</evidence>
<feature type="transmembrane region" description="Helical" evidence="1">
    <location>
        <begin position="12"/>
        <end position="30"/>
    </location>
</feature>
<organism evidence="2 3">
    <name type="scientific">Fragilariopsis cylindrus CCMP1102</name>
    <dbReference type="NCBI Taxonomy" id="635003"/>
    <lineage>
        <taxon>Eukaryota</taxon>
        <taxon>Sar</taxon>
        <taxon>Stramenopiles</taxon>
        <taxon>Ochrophyta</taxon>
        <taxon>Bacillariophyta</taxon>
        <taxon>Bacillariophyceae</taxon>
        <taxon>Bacillariophycidae</taxon>
        <taxon>Bacillariales</taxon>
        <taxon>Bacillariaceae</taxon>
        <taxon>Fragilariopsis</taxon>
    </lineage>
</organism>
<reference evidence="2 3" key="1">
    <citation type="submission" date="2016-09" db="EMBL/GenBank/DDBJ databases">
        <title>Extensive genetic diversity and differential bi-allelic expression allows diatom success in the polar Southern Ocean.</title>
        <authorList>
            <consortium name="DOE Joint Genome Institute"/>
            <person name="Mock T."/>
            <person name="Otillar R.P."/>
            <person name="Strauss J."/>
            <person name="Dupont C."/>
            <person name="Frickenhaus S."/>
            <person name="Maumus F."/>
            <person name="Mcmullan M."/>
            <person name="Sanges R."/>
            <person name="Schmutz J."/>
            <person name="Toseland A."/>
            <person name="Valas R."/>
            <person name="Veluchamy A."/>
            <person name="Ward B.J."/>
            <person name="Allen A."/>
            <person name="Barry K."/>
            <person name="Falciatore A."/>
            <person name="Ferrante M."/>
            <person name="Fortunato A.E."/>
            <person name="Gloeckner G."/>
            <person name="Gruber A."/>
            <person name="Hipkin R."/>
            <person name="Janech M."/>
            <person name="Kroth P."/>
            <person name="Leese F."/>
            <person name="Lindquist E."/>
            <person name="Lyon B.R."/>
            <person name="Martin J."/>
            <person name="Mayer C."/>
            <person name="Parker M."/>
            <person name="Quesneville H."/>
            <person name="Raymond J."/>
            <person name="Uhlig C."/>
            <person name="Valentin K.U."/>
            <person name="Worden A.Z."/>
            <person name="Armbrust E.V."/>
            <person name="Bowler C."/>
            <person name="Green B."/>
            <person name="Moulton V."/>
            <person name="Van Oosterhout C."/>
            <person name="Grigoriev I."/>
        </authorList>
    </citation>
    <scope>NUCLEOTIDE SEQUENCE [LARGE SCALE GENOMIC DNA]</scope>
    <source>
        <strain evidence="2 3">CCMP1102</strain>
    </source>
</reference>
<keyword evidence="1" id="KW-1133">Transmembrane helix</keyword>
<evidence type="ECO:0000256" key="1">
    <source>
        <dbReference type="SAM" id="Phobius"/>
    </source>
</evidence>
<name>A0A1E7FV11_9STRA</name>
<proteinExistence type="predicted"/>
<feature type="transmembrane region" description="Helical" evidence="1">
    <location>
        <begin position="66"/>
        <end position="91"/>
    </location>
</feature>